<dbReference type="OrthoDB" id="6111408at2759"/>
<protein>
    <submittedName>
        <fullName evidence="5">Cell wall integrity and stress response component 2-like isoform X1</fullName>
    </submittedName>
</protein>
<feature type="transmembrane region" description="Helical" evidence="2">
    <location>
        <begin position="352"/>
        <end position="374"/>
    </location>
</feature>
<evidence type="ECO:0000313" key="4">
    <source>
        <dbReference type="Proteomes" id="UP000694844"/>
    </source>
</evidence>
<reference evidence="5" key="1">
    <citation type="submission" date="2025-08" db="UniProtKB">
        <authorList>
            <consortium name="RefSeq"/>
        </authorList>
    </citation>
    <scope>IDENTIFICATION</scope>
    <source>
        <tissue evidence="5">Whole sample</tissue>
    </source>
</reference>
<dbReference type="Proteomes" id="UP000694844">
    <property type="component" value="Chromosome 7"/>
</dbReference>
<name>A0A8B8AUJ6_CRAVI</name>
<keyword evidence="2" id="KW-0472">Membrane</keyword>
<feature type="region of interest" description="Disordered" evidence="1">
    <location>
        <begin position="279"/>
        <end position="342"/>
    </location>
</feature>
<accession>A0A8B8AUJ6</accession>
<feature type="signal peptide" evidence="3">
    <location>
        <begin position="1"/>
        <end position="19"/>
    </location>
</feature>
<keyword evidence="3" id="KW-0732">Signal</keyword>
<evidence type="ECO:0000256" key="2">
    <source>
        <dbReference type="SAM" id="Phobius"/>
    </source>
</evidence>
<dbReference type="GeneID" id="111104325"/>
<feature type="compositionally biased region" description="Low complexity" evidence="1">
    <location>
        <begin position="279"/>
        <end position="289"/>
    </location>
</feature>
<feature type="region of interest" description="Disordered" evidence="1">
    <location>
        <begin position="400"/>
        <end position="423"/>
    </location>
</feature>
<evidence type="ECO:0000313" key="5">
    <source>
        <dbReference type="RefSeq" id="XP_022293919.1"/>
    </source>
</evidence>
<gene>
    <name evidence="5" type="primary">LOC111104325</name>
</gene>
<organism evidence="4 5">
    <name type="scientific">Crassostrea virginica</name>
    <name type="common">Eastern oyster</name>
    <dbReference type="NCBI Taxonomy" id="6565"/>
    <lineage>
        <taxon>Eukaryota</taxon>
        <taxon>Metazoa</taxon>
        <taxon>Spiralia</taxon>
        <taxon>Lophotrochozoa</taxon>
        <taxon>Mollusca</taxon>
        <taxon>Bivalvia</taxon>
        <taxon>Autobranchia</taxon>
        <taxon>Pteriomorphia</taxon>
        <taxon>Ostreida</taxon>
        <taxon>Ostreoidea</taxon>
        <taxon>Ostreidae</taxon>
        <taxon>Crassostrea</taxon>
    </lineage>
</organism>
<dbReference type="AlphaFoldDB" id="A0A8B8AUJ6"/>
<dbReference type="KEGG" id="cvn:111104325"/>
<feature type="chain" id="PRO_5034495676" evidence="3">
    <location>
        <begin position="20"/>
        <end position="423"/>
    </location>
</feature>
<dbReference type="RefSeq" id="XP_022293919.1">
    <property type="nucleotide sequence ID" value="XM_022438211.1"/>
</dbReference>
<evidence type="ECO:0000256" key="1">
    <source>
        <dbReference type="SAM" id="MobiDB-lite"/>
    </source>
</evidence>
<keyword evidence="2" id="KW-0812">Transmembrane</keyword>
<sequence length="423" mass="46728">MENIFIVVIAMGFLSIAACDTASKCHGNNYMNSDCKDKGVIAIKRLVFGSKSYVSEDCPLQVVEITNGTCCNYEEGDCLKNITDYQSRHMYLSSMSGLEGMSQNVATPWDRLECGNRTFSNFVQVEYNCIKKSSLTNICTYQKLVSTNGSIYLHRPMFYDGIPSTCECTIEASKRNATLTVSAIDVRLQPKHVYDTNLTGHCPENSTINLTFREGNVSSSSYECSNETIFAEYTTLYSSRGNVLNLSYTEGELEPQKVWILVKASSGKLELECNPQLSTTTTTTTTTTTKYSPTVTSRNPGLSHSHNSGNTTGNNRKTPAMPGKTSKGPVKHDSGETGTSAHANRRAVQNTVLYAVIGLAGLSAIFIITAGVYIRRMRRSREHHRKLTAILSRSDSSPVKLDTLQRENPGFNYNSDSPTDYMY</sequence>
<keyword evidence="2" id="KW-1133">Transmembrane helix</keyword>
<feature type="compositionally biased region" description="Polar residues" evidence="1">
    <location>
        <begin position="290"/>
        <end position="317"/>
    </location>
</feature>
<evidence type="ECO:0000256" key="3">
    <source>
        <dbReference type="SAM" id="SignalP"/>
    </source>
</evidence>
<proteinExistence type="predicted"/>
<feature type="compositionally biased region" description="Polar residues" evidence="1">
    <location>
        <begin position="411"/>
        <end position="423"/>
    </location>
</feature>
<keyword evidence="4" id="KW-1185">Reference proteome</keyword>